<gene>
    <name evidence="2" type="primary">thiW</name>
    <name evidence="2" type="ORF">QR695_11630</name>
</gene>
<keyword evidence="3" id="KW-1185">Reference proteome</keyword>
<feature type="transmembrane region" description="Helical" evidence="1">
    <location>
        <begin position="71"/>
        <end position="89"/>
    </location>
</feature>
<keyword evidence="1" id="KW-1133">Transmembrane helix</keyword>
<dbReference type="Pfam" id="PF09512">
    <property type="entry name" value="ThiW"/>
    <property type="match status" value="1"/>
</dbReference>
<proteinExistence type="predicted"/>
<dbReference type="NCBIfam" id="TIGR02359">
    <property type="entry name" value="thiW"/>
    <property type="match status" value="1"/>
</dbReference>
<dbReference type="InterPro" id="IPR012652">
    <property type="entry name" value="ThiW"/>
</dbReference>
<feature type="transmembrane region" description="Helical" evidence="1">
    <location>
        <begin position="129"/>
        <end position="152"/>
    </location>
</feature>
<dbReference type="Gene3D" id="1.10.1760.20">
    <property type="match status" value="1"/>
</dbReference>
<evidence type="ECO:0000313" key="3">
    <source>
        <dbReference type="Proteomes" id="UP001230807"/>
    </source>
</evidence>
<protein>
    <submittedName>
        <fullName evidence="2">Energy coupling factor transporter S component ThiW</fullName>
    </submittedName>
</protein>
<keyword evidence="1" id="KW-0812">Transmembrane</keyword>
<reference evidence="2 3" key="1">
    <citation type="submission" date="2023-06" db="EMBL/GenBank/DDBJ databases">
        <title>Influencing factors and mechanism of Cr(VI) reduction by facultative anaerobic Exiguobacterium sp. PY14.</title>
        <authorList>
            <person name="Zou L."/>
        </authorList>
    </citation>
    <scope>NUCLEOTIDE SEQUENCE [LARGE SCALE GENOMIC DNA]</scope>
    <source>
        <strain evidence="2 3">PY14</strain>
    </source>
</reference>
<comment type="caution">
    <text evidence="2">The sequence shown here is derived from an EMBL/GenBank/DDBJ whole genome shotgun (WGS) entry which is preliminary data.</text>
</comment>
<dbReference type="Proteomes" id="UP001230807">
    <property type="component" value="Unassembled WGS sequence"/>
</dbReference>
<dbReference type="EMBL" id="JASWER010000010">
    <property type="protein sequence ID" value="MDL5377648.1"/>
    <property type="molecule type" value="Genomic_DNA"/>
</dbReference>
<keyword evidence="1" id="KW-0472">Membrane</keyword>
<accession>A0ABT7MR18</accession>
<feature type="transmembrane region" description="Helical" evidence="1">
    <location>
        <begin position="41"/>
        <end position="65"/>
    </location>
</feature>
<feature type="transmembrane region" description="Helical" evidence="1">
    <location>
        <begin position="96"/>
        <end position="117"/>
    </location>
</feature>
<evidence type="ECO:0000313" key="2">
    <source>
        <dbReference type="EMBL" id="MDL5377648.1"/>
    </source>
</evidence>
<dbReference type="RefSeq" id="WP_214834162.1">
    <property type="nucleotide sequence ID" value="NZ_CP183077.1"/>
</dbReference>
<evidence type="ECO:0000256" key="1">
    <source>
        <dbReference type="SAM" id="Phobius"/>
    </source>
</evidence>
<name>A0ABT7MR18_9BACL</name>
<organism evidence="2 3">
    <name type="scientific">Exiguobacterium mexicanum</name>
    <dbReference type="NCBI Taxonomy" id="340146"/>
    <lineage>
        <taxon>Bacteria</taxon>
        <taxon>Bacillati</taxon>
        <taxon>Bacillota</taxon>
        <taxon>Bacilli</taxon>
        <taxon>Bacillales</taxon>
        <taxon>Bacillales Family XII. Incertae Sedis</taxon>
        <taxon>Exiguobacterium</taxon>
    </lineage>
</organism>
<dbReference type="PIRSF" id="PIRSF024534">
    <property type="entry name" value="ThiW"/>
    <property type="match status" value="1"/>
</dbReference>
<sequence>MRIQQLTWMAMLIAIAVIGSLFISIPTGVARAYPIQHMVNVIAAVTVGPIGAVLVAFVTGIVRVMTGTGSLLAFPGGMIGALLAGVFYMKTNRVAFAAFGEVIGTGLIASLVAVPYAKVLMGTEFGALFFFPAFLASSVTGAVLGWIVLARVKQLRPLTAKR</sequence>
<feature type="transmembrane region" description="Helical" evidence="1">
    <location>
        <begin position="6"/>
        <end position="29"/>
    </location>
</feature>